<name>A0A0C5VUM7_9GAMM</name>
<protein>
    <submittedName>
        <fullName evidence="1">Uncharacterized protein</fullName>
    </submittedName>
</protein>
<evidence type="ECO:0000313" key="1">
    <source>
        <dbReference type="EMBL" id="AJQ97008.1"/>
    </source>
</evidence>
<accession>A0A0C5VUM7</accession>
<evidence type="ECO:0000313" key="2">
    <source>
        <dbReference type="Proteomes" id="UP000032266"/>
    </source>
</evidence>
<dbReference type="KEGG" id="gsn:YC6258_04976"/>
<dbReference type="EMBL" id="CP007142">
    <property type="protein sequence ID" value="AJQ97008.1"/>
    <property type="molecule type" value="Genomic_DNA"/>
</dbReference>
<keyword evidence="2" id="KW-1185">Reference proteome</keyword>
<dbReference type="Proteomes" id="UP000032266">
    <property type="component" value="Chromosome"/>
</dbReference>
<dbReference type="HOGENOM" id="CLU_3184301_0_0_6"/>
<proteinExistence type="predicted"/>
<reference evidence="1 2" key="1">
    <citation type="submission" date="2014-01" db="EMBL/GenBank/DDBJ databases">
        <title>Full genme sequencing of cellulolytic bacterium Gynuella sunshinyii YC6258T gen. nov., sp. nov.</title>
        <authorList>
            <person name="Khan H."/>
            <person name="Chung E.J."/>
            <person name="Chung Y.R."/>
        </authorList>
    </citation>
    <scope>NUCLEOTIDE SEQUENCE [LARGE SCALE GENOMIC DNA]</scope>
    <source>
        <strain evidence="1 2">YC6258</strain>
    </source>
</reference>
<gene>
    <name evidence="1" type="ORF">YC6258_04976</name>
</gene>
<sequence>MKHHPNYFLVFYKIKILDFYKRRYISDLKKRFFYKEREIKNKDSQA</sequence>
<dbReference type="AlphaFoldDB" id="A0A0C5VUM7"/>
<organism evidence="1 2">
    <name type="scientific">Gynuella sunshinyii YC6258</name>
    <dbReference type="NCBI Taxonomy" id="1445510"/>
    <lineage>
        <taxon>Bacteria</taxon>
        <taxon>Pseudomonadati</taxon>
        <taxon>Pseudomonadota</taxon>
        <taxon>Gammaproteobacteria</taxon>
        <taxon>Oceanospirillales</taxon>
        <taxon>Saccharospirillaceae</taxon>
        <taxon>Gynuella</taxon>
    </lineage>
</organism>